<feature type="domain" description="K Homology" evidence="3">
    <location>
        <begin position="96"/>
        <end position="170"/>
    </location>
</feature>
<dbReference type="GeneTree" id="ENSGT00940000154129"/>
<dbReference type="eggNOG" id="KOG2190">
    <property type="taxonomic scope" value="Eukaryota"/>
</dbReference>
<dbReference type="Pfam" id="PF00013">
    <property type="entry name" value="KH_1"/>
    <property type="match status" value="3"/>
</dbReference>
<dbReference type="PANTHER" id="PTHR10288">
    <property type="entry name" value="KH DOMAIN CONTAINING RNA BINDING PROTEIN"/>
    <property type="match status" value="1"/>
</dbReference>
<dbReference type="InterPro" id="IPR036612">
    <property type="entry name" value="KH_dom_type_1_sf"/>
</dbReference>
<dbReference type="FunFam" id="3.30.1370.10:FF:000003">
    <property type="entry name" value="poly(RC)-binding protein 2 isoform X1"/>
    <property type="match status" value="1"/>
</dbReference>
<dbReference type="Bgee" id="ENSCSAG00000017221">
    <property type="expression patterns" value="Expressed in pituitary gland and 7 other cell types or tissues"/>
</dbReference>
<organism evidence="4 5">
    <name type="scientific">Chlorocebus sabaeus</name>
    <name type="common">Green monkey</name>
    <name type="synonym">Simia sabaea</name>
    <dbReference type="NCBI Taxonomy" id="60711"/>
    <lineage>
        <taxon>Eukaryota</taxon>
        <taxon>Metazoa</taxon>
        <taxon>Chordata</taxon>
        <taxon>Craniata</taxon>
        <taxon>Vertebrata</taxon>
        <taxon>Euteleostomi</taxon>
        <taxon>Mammalia</taxon>
        <taxon>Eutheria</taxon>
        <taxon>Euarchontoglires</taxon>
        <taxon>Primates</taxon>
        <taxon>Haplorrhini</taxon>
        <taxon>Catarrhini</taxon>
        <taxon>Cercopithecidae</taxon>
        <taxon>Cercopithecinae</taxon>
        <taxon>Chlorocebus</taxon>
    </lineage>
</organism>
<dbReference type="CDD" id="cd22515">
    <property type="entry name" value="KH-I_PCBP1_2_rpt1"/>
    <property type="match status" value="1"/>
</dbReference>
<accession>A0A0D9RXB8</accession>
<dbReference type="OMA" id="MHAHISG"/>
<evidence type="ECO:0000256" key="1">
    <source>
        <dbReference type="ARBA" id="ARBA00022737"/>
    </source>
</evidence>
<dbReference type="SMART" id="SM00322">
    <property type="entry name" value="KH"/>
    <property type="match status" value="3"/>
</dbReference>
<evidence type="ECO:0000313" key="5">
    <source>
        <dbReference type="Proteomes" id="UP000029965"/>
    </source>
</evidence>
<dbReference type="AlphaFoldDB" id="A0A0D9RXB8"/>
<dbReference type="GO" id="GO:0003723">
    <property type="term" value="F:RNA binding"/>
    <property type="evidence" value="ECO:0007669"/>
    <property type="project" value="UniProtKB-UniRule"/>
</dbReference>
<dbReference type="InterPro" id="IPR004088">
    <property type="entry name" value="KH_dom_type_1"/>
</dbReference>
<keyword evidence="1" id="KW-0677">Repeat</keyword>
<dbReference type="InterPro" id="IPR004087">
    <property type="entry name" value="KH_dom"/>
</dbReference>
<reference evidence="4" key="2">
    <citation type="submission" date="2025-08" db="UniProtKB">
        <authorList>
            <consortium name="Ensembl"/>
        </authorList>
    </citation>
    <scope>IDENTIFICATION</scope>
</reference>
<dbReference type="Ensembl" id="ENSCSAT00000015313.1">
    <property type="protein sequence ID" value="ENSCSAP00000013257.1"/>
    <property type="gene ID" value="ENSCSAG00000017221.1"/>
</dbReference>
<feature type="domain" description="K Homology" evidence="3">
    <location>
        <begin position="12"/>
        <end position="80"/>
    </location>
</feature>
<sequence length="321" mass="34269">MDTGMIEGGLNVTLTIRLLMHGKEVGSIIRKKGESVKKMREESGARINISEGNCPERIITLAGPTNAIFKAFAMIIDKLEEDISSSMTNSTAASRPPVTLRLVVPASQCGSLIGKGGGKIKEIRESTGVQVQVAGDMLPNSTERAITIAGIRNPSLSVSNRSAWSCWRLSPSPPPKGVTIPYRPTPSSSPVMFAGGQLTKLHQLAMQQSHFPMTHGNTRFSGTESSSPEVKGYWASLDASTQTTSHELTIPNDLMGYIIGRQGAKINEIRQMSGAQIKIANPVEGSTDRQVTITGSAARYCLAQYPINVRLSSETGGIGSS</sequence>
<name>A0A0D9RXB8_CHLSB</name>
<keyword evidence="2" id="KW-0694">RNA-binding</keyword>
<dbReference type="CDD" id="cd22521">
    <property type="entry name" value="KH-I_PCBP1_2_rpt3"/>
    <property type="match status" value="1"/>
</dbReference>
<dbReference type="EMBL" id="AQIB01112312">
    <property type="status" value="NOT_ANNOTATED_CDS"/>
    <property type="molecule type" value="Genomic_DNA"/>
</dbReference>
<dbReference type="Gene3D" id="3.30.1370.10">
    <property type="entry name" value="K Homology domain, type 1"/>
    <property type="match status" value="3"/>
</dbReference>
<reference evidence="4" key="3">
    <citation type="submission" date="2025-09" db="UniProtKB">
        <authorList>
            <consortium name="Ensembl"/>
        </authorList>
    </citation>
    <scope>IDENTIFICATION</scope>
</reference>
<evidence type="ECO:0000259" key="3">
    <source>
        <dbReference type="SMART" id="SM00322"/>
    </source>
</evidence>
<reference evidence="4 5" key="1">
    <citation type="submission" date="2014-03" db="EMBL/GenBank/DDBJ databases">
        <authorList>
            <person name="Warren W."/>
            <person name="Wilson R.K."/>
        </authorList>
    </citation>
    <scope>NUCLEOTIDE SEQUENCE</scope>
</reference>
<evidence type="ECO:0000256" key="2">
    <source>
        <dbReference type="PROSITE-ProRule" id="PRU00117"/>
    </source>
</evidence>
<protein>
    <recommendedName>
        <fullName evidence="3">K Homology domain-containing protein</fullName>
    </recommendedName>
</protein>
<feature type="domain" description="K Homology" evidence="3">
    <location>
        <begin position="242"/>
        <end position="312"/>
    </location>
</feature>
<proteinExistence type="predicted"/>
<dbReference type="PROSITE" id="PS50084">
    <property type="entry name" value="KH_TYPE_1"/>
    <property type="match status" value="3"/>
</dbReference>
<dbReference type="SUPFAM" id="SSF54791">
    <property type="entry name" value="Eukaryotic type KH-domain (KH-domain type I)"/>
    <property type="match status" value="3"/>
</dbReference>
<dbReference type="FunFam" id="3.30.1370.10:FF:000005">
    <property type="entry name" value="poly(RC)-binding protein 2 isoform X1"/>
    <property type="match status" value="1"/>
</dbReference>
<dbReference type="Proteomes" id="UP000029965">
    <property type="component" value="Chromosome 4"/>
</dbReference>
<keyword evidence="5" id="KW-1185">Reference proteome</keyword>
<dbReference type="STRING" id="60711.ENSCSAP00000013257"/>
<dbReference type="jPOST" id="A0A0D9RXB8"/>
<evidence type="ECO:0000313" key="4">
    <source>
        <dbReference type="Ensembl" id="ENSCSAP00000013257.1"/>
    </source>
</evidence>